<dbReference type="KEGG" id="aten:116299958"/>
<gene>
    <name evidence="12" type="primary">LOC116299958</name>
</gene>
<dbReference type="RefSeq" id="XP_031564549.1">
    <property type="nucleotide sequence ID" value="XM_031708689.1"/>
</dbReference>
<evidence type="ECO:0000256" key="5">
    <source>
        <dbReference type="ARBA" id="ARBA00022968"/>
    </source>
</evidence>
<comment type="subcellular location">
    <subcellularLocation>
        <location evidence="1">Golgi apparatus membrane</location>
        <topology evidence="1">Single-pass type II membrane protein</topology>
    </subcellularLocation>
</comment>
<dbReference type="GO" id="GO:0001733">
    <property type="term" value="F:galactosylceramide sulfotransferase activity"/>
    <property type="evidence" value="ECO:0007669"/>
    <property type="project" value="InterPro"/>
</dbReference>
<evidence type="ECO:0000256" key="8">
    <source>
        <dbReference type="ARBA" id="ARBA00023136"/>
    </source>
</evidence>
<accession>A0A6P8I7J1</accession>
<sequence length="426" mass="50042">MPTLNHTIQNVFLVLLIVSGAITLWQMSSKGQISFIHWQTHISSETEEDRVIRQEDMPEKPTSTKCSPINKVLFLKTHKTGSSTVTNIINRYGIKKDLTFALPKNKISFGWPKRLKIETVVPTYHKPDLLCNHARYNRLSMHFLFPKETTAYITILRDPVAQYESVFNYMKLWEGLNIPGSDSMEILEKYLQNVSTFRSARMDSKLASCLLRNPMFFDLGLDFVYFQDMSAVWKYIQFLESEFTLVMIMEHFDESVVLLKRLLCWELEDVVYLKQNERQNKDKRNVSEKLKRNIRSWNQADGMLYQAFNKTLWKKIAAQGPGFYEDLARFRKLQKELFEKCVKSSAPAKAYSGKYVKGYKLKDNLPPVTKKYCSDMIKNELSFMTDNMERQKQMLNVYNDQGDFSYLYDLDNNWDSGKDFLHHPEQ</sequence>
<dbReference type="Gene3D" id="3.40.50.300">
    <property type="entry name" value="P-loop containing nucleotide triphosphate hydrolases"/>
    <property type="match status" value="1"/>
</dbReference>
<dbReference type="GO" id="GO:0000139">
    <property type="term" value="C:Golgi membrane"/>
    <property type="evidence" value="ECO:0007669"/>
    <property type="project" value="UniProtKB-SubCell"/>
</dbReference>
<dbReference type="InterPro" id="IPR009729">
    <property type="entry name" value="Gal-3-0_sulfotransfrase"/>
</dbReference>
<keyword evidence="3" id="KW-0808">Transferase</keyword>
<name>A0A6P8I7J1_ACTTE</name>
<evidence type="ECO:0000256" key="10">
    <source>
        <dbReference type="SAM" id="Phobius"/>
    </source>
</evidence>
<evidence type="ECO:0000256" key="6">
    <source>
        <dbReference type="ARBA" id="ARBA00022989"/>
    </source>
</evidence>
<evidence type="ECO:0000256" key="1">
    <source>
        <dbReference type="ARBA" id="ARBA00004323"/>
    </source>
</evidence>
<dbReference type="GO" id="GO:0009247">
    <property type="term" value="P:glycolipid biosynthetic process"/>
    <property type="evidence" value="ECO:0007669"/>
    <property type="project" value="InterPro"/>
</dbReference>
<dbReference type="AlphaFoldDB" id="A0A6P8I7J1"/>
<evidence type="ECO:0000313" key="11">
    <source>
        <dbReference type="Proteomes" id="UP000515163"/>
    </source>
</evidence>
<evidence type="ECO:0000256" key="9">
    <source>
        <dbReference type="ARBA" id="ARBA00023180"/>
    </source>
</evidence>
<dbReference type="FunCoup" id="A0A6P8I7J1">
    <property type="interactions" value="679"/>
</dbReference>
<dbReference type="OrthoDB" id="514299at2759"/>
<dbReference type="InterPro" id="IPR027417">
    <property type="entry name" value="P-loop_NTPase"/>
</dbReference>
<dbReference type="PANTHER" id="PTHR14647">
    <property type="entry name" value="GALACTOSE-3-O-SULFOTRANSFERASE"/>
    <property type="match status" value="1"/>
</dbReference>
<keyword evidence="5" id="KW-0735">Signal-anchor</keyword>
<keyword evidence="9" id="KW-0325">Glycoprotein</keyword>
<keyword evidence="7" id="KW-0333">Golgi apparatus</keyword>
<keyword evidence="11" id="KW-1185">Reference proteome</keyword>
<comment type="similarity">
    <text evidence="2">Belongs to the galactose-3-O-sulfotransferase family.</text>
</comment>
<evidence type="ECO:0000313" key="12">
    <source>
        <dbReference type="RefSeq" id="XP_031564549.1"/>
    </source>
</evidence>
<evidence type="ECO:0000256" key="3">
    <source>
        <dbReference type="ARBA" id="ARBA00022679"/>
    </source>
</evidence>
<feature type="transmembrane region" description="Helical" evidence="10">
    <location>
        <begin position="6"/>
        <end position="25"/>
    </location>
</feature>
<dbReference type="Pfam" id="PF06990">
    <property type="entry name" value="Gal-3-0_sulfotr"/>
    <property type="match status" value="1"/>
</dbReference>
<dbReference type="PANTHER" id="PTHR14647:SF85">
    <property type="entry name" value="GALACTOSYLCERAMIDE SULFOTRANSFERASE-LIKE"/>
    <property type="match status" value="1"/>
</dbReference>
<dbReference type="SUPFAM" id="SSF52540">
    <property type="entry name" value="P-loop containing nucleoside triphosphate hydrolases"/>
    <property type="match status" value="1"/>
</dbReference>
<proteinExistence type="inferred from homology"/>
<evidence type="ECO:0000256" key="4">
    <source>
        <dbReference type="ARBA" id="ARBA00022692"/>
    </source>
</evidence>
<organism evidence="11 12">
    <name type="scientific">Actinia tenebrosa</name>
    <name type="common">Australian red waratah sea anemone</name>
    <dbReference type="NCBI Taxonomy" id="6105"/>
    <lineage>
        <taxon>Eukaryota</taxon>
        <taxon>Metazoa</taxon>
        <taxon>Cnidaria</taxon>
        <taxon>Anthozoa</taxon>
        <taxon>Hexacorallia</taxon>
        <taxon>Actiniaria</taxon>
        <taxon>Actiniidae</taxon>
        <taxon>Actinia</taxon>
    </lineage>
</organism>
<keyword evidence="4 10" id="KW-0812">Transmembrane</keyword>
<dbReference type="Proteomes" id="UP000515163">
    <property type="component" value="Unplaced"/>
</dbReference>
<dbReference type="GeneID" id="116299958"/>
<protein>
    <submittedName>
        <fullName evidence="12">Galactosylceramide sulfotransferase-like isoform X1</fullName>
    </submittedName>
</protein>
<keyword evidence="8 10" id="KW-0472">Membrane</keyword>
<reference evidence="12" key="1">
    <citation type="submission" date="2025-08" db="UniProtKB">
        <authorList>
            <consortium name="RefSeq"/>
        </authorList>
    </citation>
    <scope>IDENTIFICATION</scope>
    <source>
        <tissue evidence="12">Tentacle</tissue>
    </source>
</reference>
<evidence type="ECO:0000256" key="2">
    <source>
        <dbReference type="ARBA" id="ARBA00008124"/>
    </source>
</evidence>
<evidence type="ECO:0000256" key="7">
    <source>
        <dbReference type="ARBA" id="ARBA00023034"/>
    </source>
</evidence>
<dbReference type="InParanoid" id="A0A6P8I7J1"/>
<keyword evidence="6 10" id="KW-1133">Transmembrane helix</keyword>